<dbReference type="GO" id="GO:0004014">
    <property type="term" value="F:adenosylmethionine decarboxylase activity"/>
    <property type="evidence" value="ECO:0007669"/>
    <property type="project" value="UniProtKB-EC"/>
</dbReference>
<keyword evidence="6" id="KW-0620">Polyamine biosynthesis</keyword>
<keyword evidence="3" id="KW-0210">Decarboxylase</keyword>
<dbReference type="Pfam" id="PF02675">
    <property type="entry name" value="AdoMet_dc"/>
    <property type="match status" value="1"/>
</dbReference>
<evidence type="ECO:0000256" key="3">
    <source>
        <dbReference type="ARBA" id="ARBA00022793"/>
    </source>
</evidence>
<evidence type="ECO:0000256" key="8">
    <source>
        <dbReference type="ARBA" id="ARBA00023239"/>
    </source>
</evidence>
<keyword evidence="8 11" id="KW-0456">Lyase</keyword>
<keyword evidence="4" id="KW-0068">Autocatalytic cleavage</keyword>
<protein>
    <submittedName>
        <fullName evidence="11">S-adenosylmethionine decarboxylase proenzyme</fullName>
        <ecNumber evidence="11">4.1.1.50</ecNumber>
    </submittedName>
</protein>
<sequence>MKHILFTLKECNKSFLDDERFVRDVVYQASVKCKSTLLALNSHKFEPQGVTCVAMLAESHISIHTWPELGMAVCDIFTCGDHTKPKEGVKYMKMMLDAKSIVSKSFTRPLE</sequence>
<evidence type="ECO:0000256" key="10">
    <source>
        <dbReference type="ARBA" id="ARBA00023317"/>
    </source>
</evidence>
<evidence type="ECO:0000256" key="1">
    <source>
        <dbReference type="ARBA" id="ARBA00001928"/>
    </source>
</evidence>
<accession>A0A1D8KT86</accession>
<keyword evidence="12" id="KW-1185">Reference proteome</keyword>
<dbReference type="PANTHER" id="PTHR33866">
    <property type="entry name" value="S-ADENOSYLMETHIONINE DECARBOXYLASE PROENZYME"/>
    <property type="match status" value="1"/>
</dbReference>
<dbReference type="Gene3D" id="3.30.160.750">
    <property type="match status" value="1"/>
</dbReference>
<keyword evidence="10" id="KW-0670">Pyruvate</keyword>
<gene>
    <name evidence="11" type="ORF">P29B0810_144</name>
</gene>
<dbReference type="InterPro" id="IPR042284">
    <property type="entry name" value="AdoMetDC_N"/>
</dbReference>
<evidence type="ECO:0000256" key="7">
    <source>
        <dbReference type="ARBA" id="ARBA00023145"/>
    </source>
</evidence>
<evidence type="ECO:0000256" key="4">
    <source>
        <dbReference type="ARBA" id="ARBA00022813"/>
    </source>
</evidence>
<evidence type="ECO:0000256" key="2">
    <source>
        <dbReference type="ARBA" id="ARBA00022691"/>
    </source>
</evidence>
<dbReference type="InterPro" id="IPR003826">
    <property type="entry name" value="AdoMetDC_fam_prok"/>
</dbReference>
<keyword evidence="2" id="KW-0949">S-adenosyl-L-methionine</keyword>
<name>A0A1D8KT86_9CAUD</name>
<evidence type="ECO:0000256" key="6">
    <source>
        <dbReference type="ARBA" id="ARBA00023115"/>
    </source>
</evidence>
<keyword evidence="5" id="KW-0745">Spermidine biosynthesis</keyword>
<dbReference type="RefSeq" id="YP_009324307.1">
    <property type="nucleotide sequence ID" value="NC_031935.1"/>
</dbReference>
<dbReference type="OrthoDB" id="16785at10239"/>
<comment type="cofactor">
    <cofactor evidence="1">
        <name>pyruvate</name>
        <dbReference type="ChEBI" id="CHEBI:15361"/>
    </cofactor>
</comment>
<reference evidence="11 12" key="1">
    <citation type="journal article" date="2016" name="Virology">
        <title>The genomic content and context of auxiliary metabolic genes in marine cyanomyoviruses.</title>
        <authorList>
            <person name="Crummett L.T."/>
            <person name="Puxty R.J."/>
            <person name="Weihe C."/>
            <person name="Marston M.F."/>
            <person name="Martiny J.B."/>
        </authorList>
    </citation>
    <scope>NUCLEOTIDE SEQUENCE [LARGE SCALE GENOMIC DNA]</scope>
    <source>
        <strain evidence="11">0810PA29</strain>
    </source>
</reference>
<dbReference type="InterPro" id="IPR042286">
    <property type="entry name" value="AdoMetDC_C"/>
</dbReference>
<proteinExistence type="predicted"/>
<dbReference type="Proteomes" id="UP000202081">
    <property type="component" value="Segment"/>
</dbReference>
<dbReference type="PANTHER" id="PTHR33866:SF2">
    <property type="entry name" value="S-ADENOSYLMETHIONINE DECARBOXYLASE PROENZYME"/>
    <property type="match status" value="1"/>
</dbReference>
<dbReference type="EMBL" id="KU686211">
    <property type="protein sequence ID" value="AOV61839.1"/>
    <property type="molecule type" value="Genomic_DNA"/>
</dbReference>
<dbReference type="InterPro" id="IPR017716">
    <property type="entry name" value="S-AdoMet_deCOase_pro-enz"/>
</dbReference>
<dbReference type="GO" id="GO:0008295">
    <property type="term" value="P:spermidine biosynthetic process"/>
    <property type="evidence" value="ECO:0007669"/>
    <property type="project" value="UniProtKB-KW"/>
</dbReference>
<evidence type="ECO:0000256" key="5">
    <source>
        <dbReference type="ARBA" id="ARBA00023066"/>
    </source>
</evidence>
<evidence type="ECO:0000313" key="11">
    <source>
        <dbReference type="EMBL" id="AOV61839.1"/>
    </source>
</evidence>
<dbReference type="NCBIfam" id="TIGR03330">
    <property type="entry name" value="SAM_DCase_Bsu"/>
    <property type="match status" value="1"/>
</dbReference>
<dbReference type="Gene3D" id="3.30.360.110">
    <property type="entry name" value="S-adenosylmethionine decarboxylase domain"/>
    <property type="match status" value="1"/>
</dbReference>
<dbReference type="GeneID" id="30309217"/>
<evidence type="ECO:0000313" key="12">
    <source>
        <dbReference type="Proteomes" id="UP000202081"/>
    </source>
</evidence>
<keyword evidence="9" id="KW-0704">Schiff base</keyword>
<evidence type="ECO:0000256" key="9">
    <source>
        <dbReference type="ARBA" id="ARBA00023270"/>
    </source>
</evidence>
<dbReference type="KEGG" id="vg:30309217"/>
<dbReference type="EC" id="4.1.1.50" evidence="11"/>
<dbReference type="InterPro" id="IPR016067">
    <property type="entry name" value="S-AdoMet_deCO2ase_core"/>
</dbReference>
<organism evidence="11 12">
    <name type="scientific">Synechococcus phage S-WAM2</name>
    <dbReference type="NCBI Taxonomy" id="1815522"/>
    <lineage>
        <taxon>Viruses</taxon>
        <taxon>Duplodnaviria</taxon>
        <taxon>Heunggongvirae</taxon>
        <taxon>Uroviricota</taxon>
        <taxon>Caudoviricetes</taxon>
        <taxon>Pantevenvirales</taxon>
        <taxon>Kyanoviridae</taxon>
        <taxon>Cymopoleiavirus</taxon>
        <taxon>Cymopoleiavirus swam2</taxon>
    </lineage>
</organism>
<keyword evidence="7" id="KW-0865">Zymogen</keyword>
<dbReference type="SUPFAM" id="SSF56276">
    <property type="entry name" value="S-adenosylmethionine decarboxylase"/>
    <property type="match status" value="1"/>
</dbReference>